<accession>A0ACC2RSA2</accession>
<gene>
    <name evidence="1" type="ORF">DSO57_1028746</name>
</gene>
<sequence length="423" mass="47495">MLLNNLASYSGPYKVACRDIEYIKQKPVGNPTSPDEPELKPTSLLVKIFYPAEICPETRSLARWCSYPSTNYFRGFFDYKNLSRYLSTPLSFIFGRQPRMGAYHGDGSELLKGKKPFPVAIFSHGLAGSRNGYSGICGELASHGFVVCAIEHRDGTAVYSHAATAPHVIEYQSPPGNTGDAEHREFYQKRIDFRVKEVVRAYELLKDLNTGKLGPCDLAPPLKDCPDFSEISNEKGWVENLKNFAGRLDLRQAFALGHSFGGATILDTLARKNNVFKAAVVFDPWMYPIEGREVRRPLLAVNTQGFTDWKINFDCVKKLLQKSTFMIHNEDKPPKNQPDNALVTLPDTTHVHQSDIPSIISWASSRLLKSTMDPALALRRTASVAISYLNRHIRSGDIPPLAAEVDIFNPESPEHKQFQYHDF</sequence>
<proteinExistence type="predicted"/>
<protein>
    <submittedName>
        <fullName evidence="1">Uncharacterized protein</fullName>
    </submittedName>
</protein>
<dbReference type="Proteomes" id="UP001165960">
    <property type="component" value="Unassembled WGS sequence"/>
</dbReference>
<organism evidence="1 2">
    <name type="scientific">Entomophthora muscae</name>
    <dbReference type="NCBI Taxonomy" id="34485"/>
    <lineage>
        <taxon>Eukaryota</taxon>
        <taxon>Fungi</taxon>
        <taxon>Fungi incertae sedis</taxon>
        <taxon>Zoopagomycota</taxon>
        <taxon>Entomophthoromycotina</taxon>
        <taxon>Entomophthoromycetes</taxon>
        <taxon>Entomophthorales</taxon>
        <taxon>Entomophthoraceae</taxon>
        <taxon>Entomophthora</taxon>
    </lineage>
</organism>
<evidence type="ECO:0000313" key="2">
    <source>
        <dbReference type="Proteomes" id="UP001165960"/>
    </source>
</evidence>
<evidence type="ECO:0000313" key="1">
    <source>
        <dbReference type="EMBL" id="KAJ9052972.1"/>
    </source>
</evidence>
<keyword evidence="2" id="KW-1185">Reference proteome</keyword>
<dbReference type="EMBL" id="QTSX02006574">
    <property type="protein sequence ID" value="KAJ9052972.1"/>
    <property type="molecule type" value="Genomic_DNA"/>
</dbReference>
<comment type="caution">
    <text evidence="1">The sequence shown here is derived from an EMBL/GenBank/DDBJ whole genome shotgun (WGS) entry which is preliminary data.</text>
</comment>
<name>A0ACC2RSA2_9FUNG</name>
<reference evidence="1" key="1">
    <citation type="submission" date="2022-04" db="EMBL/GenBank/DDBJ databases">
        <title>Genome of the entomopathogenic fungus Entomophthora muscae.</title>
        <authorList>
            <person name="Elya C."/>
            <person name="Lovett B.R."/>
            <person name="Lee E."/>
            <person name="Macias A.M."/>
            <person name="Hajek A.E."/>
            <person name="De Bivort B.L."/>
            <person name="Kasson M.T."/>
            <person name="De Fine Licht H.H."/>
            <person name="Stajich J.E."/>
        </authorList>
    </citation>
    <scope>NUCLEOTIDE SEQUENCE</scope>
    <source>
        <strain evidence="1">Berkeley</strain>
    </source>
</reference>